<feature type="domain" description="Solute-binding protein family 5" evidence="1">
    <location>
        <begin position="32"/>
        <end position="209"/>
    </location>
</feature>
<organism evidence="2">
    <name type="scientific">marine sediment metagenome</name>
    <dbReference type="NCBI Taxonomy" id="412755"/>
    <lineage>
        <taxon>unclassified sequences</taxon>
        <taxon>metagenomes</taxon>
        <taxon>ecological metagenomes</taxon>
    </lineage>
</organism>
<dbReference type="InterPro" id="IPR039424">
    <property type="entry name" value="SBP_5"/>
</dbReference>
<dbReference type="GO" id="GO:0015833">
    <property type="term" value="P:peptide transport"/>
    <property type="evidence" value="ECO:0007669"/>
    <property type="project" value="TreeGrafter"/>
</dbReference>
<comment type="caution">
    <text evidence="2">The sequence shown here is derived from an EMBL/GenBank/DDBJ whole genome shotgun (WGS) entry which is preliminary data.</text>
</comment>
<dbReference type="Gene3D" id="3.40.190.10">
    <property type="entry name" value="Periplasmic binding protein-like II"/>
    <property type="match status" value="1"/>
</dbReference>
<dbReference type="PANTHER" id="PTHR30290">
    <property type="entry name" value="PERIPLASMIC BINDING COMPONENT OF ABC TRANSPORTER"/>
    <property type="match status" value="1"/>
</dbReference>
<gene>
    <name evidence="2" type="ORF">LCGC14_2994880</name>
</gene>
<sequence>YVVYPGGKIEEVLGDFRGRKLDEMPVYGNIRQELLAEKRLRWFHRPSLSLLFYGIRTDHPFLKNPELRKALSMAIDREKLVKQVYKGQFEPARTILPPGMPGYHPQNRMFLDDISLARDHLKRALGEKVDSMPPLEIVSAIQSPFARAELGFVRESWARLGIPVKIKYITDWGQFKTYLRSDAVQIYRYVWFADMPDPDSFLFSLFASDSPVNFMRYQSKEVDQMLRSARSIIDPVKRAKMYRRIEALVLKSSPLIPLFYLSIDRVYQSTVQGVQPNALGAHTMSLHRVWLKTLPPN</sequence>
<dbReference type="EMBL" id="LAZR01061542">
    <property type="protein sequence ID" value="KKK63378.1"/>
    <property type="molecule type" value="Genomic_DNA"/>
</dbReference>
<dbReference type="GO" id="GO:1904680">
    <property type="term" value="F:peptide transmembrane transporter activity"/>
    <property type="evidence" value="ECO:0007669"/>
    <property type="project" value="TreeGrafter"/>
</dbReference>
<evidence type="ECO:0000313" key="2">
    <source>
        <dbReference type="EMBL" id="KKK63378.1"/>
    </source>
</evidence>
<accession>A0A0F8X398</accession>
<dbReference type="Pfam" id="PF00496">
    <property type="entry name" value="SBP_bac_5"/>
    <property type="match status" value="1"/>
</dbReference>
<evidence type="ECO:0000259" key="1">
    <source>
        <dbReference type="Pfam" id="PF00496"/>
    </source>
</evidence>
<protein>
    <recommendedName>
        <fullName evidence="1">Solute-binding protein family 5 domain-containing protein</fullName>
    </recommendedName>
</protein>
<dbReference type="AlphaFoldDB" id="A0A0F8X398"/>
<dbReference type="InterPro" id="IPR000914">
    <property type="entry name" value="SBP_5_dom"/>
</dbReference>
<reference evidence="2" key="1">
    <citation type="journal article" date="2015" name="Nature">
        <title>Complex archaea that bridge the gap between prokaryotes and eukaryotes.</title>
        <authorList>
            <person name="Spang A."/>
            <person name="Saw J.H."/>
            <person name="Jorgensen S.L."/>
            <person name="Zaremba-Niedzwiedzka K."/>
            <person name="Martijn J."/>
            <person name="Lind A.E."/>
            <person name="van Eijk R."/>
            <person name="Schleper C."/>
            <person name="Guy L."/>
            <person name="Ettema T.J."/>
        </authorList>
    </citation>
    <scope>NUCLEOTIDE SEQUENCE</scope>
</reference>
<dbReference type="Gene3D" id="3.10.105.10">
    <property type="entry name" value="Dipeptide-binding Protein, Domain 3"/>
    <property type="match status" value="1"/>
</dbReference>
<name>A0A0F8X398_9ZZZZ</name>
<dbReference type="SUPFAM" id="SSF53850">
    <property type="entry name" value="Periplasmic binding protein-like II"/>
    <property type="match status" value="1"/>
</dbReference>
<proteinExistence type="predicted"/>
<feature type="non-terminal residue" evidence="2">
    <location>
        <position position="1"/>
    </location>
</feature>